<comment type="caution">
    <text evidence="7">The sequence shown here is derived from an EMBL/GenBank/DDBJ whole genome shotgun (WGS) entry which is preliminary data.</text>
</comment>
<dbReference type="PANTHER" id="PTHR11096:SF1">
    <property type="entry name" value="RNA 3'-TERMINAL PHOSPHATE CYCLASE-LIKE PROTEIN"/>
    <property type="match status" value="1"/>
</dbReference>
<accession>A0A016W4Y2</accession>
<sequence>MSAKNSFVFLSLPSYAVRIQHFHNLQAKVMTLQVLDSISFRRESRVGTLEASDATANNASSPSPCRRFVGDAMDKYLASIGLVKKMMANEKGSSVFRAVCESLAMDQSEYLGLKELVDDELLMRYRLQRLRTGLPEVNKIEDTLAAVVRALRIDIHVYRAVGEEPHIYRCAKRGKKRVEKVLLCESARGHFDLVYPLKDHVNLAYAQTIIYNLLYIHTFGFSPDIIKDSIDRVRADMDAVGTDIQTPSPLSSQSYSDQRFSFKPNDFDDKINRVECEGKSLTVMPFLCQNLSSSYPVSVFLLRHYSIPTSSFSCSSPEGMAGEELVFEGCNFFRQRLTFSVLSGRLITIQNIRKDDDAPGIKDFEAKLLSLLERITNGTRVEINATGTEVRFRPGIITGGVLTMDCGSDRCLSYFLEPMIIISPFCKNAMTLKLKGVTNAPNEVSVDAIKATWLTVYNKFVLNDEKLELKISARGLKPAGGGCVTFSAPIVKTLRPVQREKSGKVCKIRGQAYVTKVTPSLAYRMIDAAKKMLHGYIADVYITVDQRKGDAGGNSPGYGLFLTAETTEGVVYHGEAISKPKGEPGDPLVPEDVGSHAAAALLEEIYRGGCLDSSAQTLACSFMALGQKDVSKFLFGPLTVYRHCSVRFFFSCCEQNCYSVTLFSVHALRHLKSFFEIQFKVDEWRSLRNANNEKGDEEEMRIGSEQKALVTALGIGFSNLNKIVL</sequence>
<comment type="subcellular location">
    <subcellularLocation>
        <location evidence="1">Nucleus</location>
        <location evidence="1">Nucleolus</location>
    </subcellularLocation>
</comment>
<dbReference type="SUPFAM" id="SSF55205">
    <property type="entry name" value="EPT/RTPC-like"/>
    <property type="match status" value="1"/>
</dbReference>
<dbReference type="GO" id="GO:0004521">
    <property type="term" value="F:RNA endonuclease activity"/>
    <property type="evidence" value="ECO:0007669"/>
    <property type="project" value="TreeGrafter"/>
</dbReference>
<evidence type="ECO:0008006" key="9">
    <source>
        <dbReference type="Google" id="ProtNLM"/>
    </source>
</evidence>
<organism evidence="7 8">
    <name type="scientific">Ancylostoma ceylanicum</name>
    <dbReference type="NCBI Taxonomy" id="53326"/>
    <lineage>
        <taxon>Eukaryota</taxon>
        <taxon>Metazoa</taxon>
        <taxon>Ecdysozoa</taxon>
        <taxon>Nematoda</taxon>
        <taxon>Chromadorea</taxon>
        <taxon>Rhabditida</taxon>
        <taxon>Rhabditina</taxon>
        <taxon>Rhabditomorpha</taxon>
        <taxon>Strongyloidea</taxon>
        <taxon>Ancylostomatidae</taxon>
        <taxon>Ancylostomatinae</taxon>
        <taxon>Ancylostoma</taxon>
    </lineage>
</organism>
<evidence type="ECO:0000259" key="6">
    <source>
        <dbReference type="Pfam" id="PF05189"/>
    </source>
</evidence>
<dbReference type="OrthoDB" id="1911237at2759"/>
<dbReference type="InterPro" id="IPR037136">
    <property type="entry name" value="RNA3'_phos_cyclase_dom_sf"/>
</dbReference>
<evidence type="ECO:0000313" key="7">
    <source>
        <dbReference type="EMBL" id="EYC34636.1"/>
    </source>
</evidence>
<dbReference type="Proteomes" id="UP000024635">
    <property type="component" value="Unassembled WGS sequence"/>
</dbReference>
<dbReference type="InterPro" id="IPR020719">
    <property type="entry name" value="RNA3'_term_phos_cycl-like_CS"/>
</dbReference>
<evidence type="ECO:0000256" key="4">
    <source>
        <dbReference type="ARBA" id="ARBA00023242"/>
    </source>
</evidence>
<dbReference type="GO" id="GO:0005730">
    <property type="term" value="C:nucleolus"/>
    <property type="evidence" value="ECO:0007669"/>
    <property type="project" value="UniProtKB-SubCell"/>
</dbReference>
<dbReference type="GO" id="GO:0000479">
    <property type="term" value="P:endonucleolytic cleavage of tricistronic rRNA transcript (SSU-rRNA, 5.8S rRNA, LSU-rRNA)"/>
    <property type="evidence" value="ECO:0007669"/>
    <property type="project" value="TreeGrafter"/>
</dbReference>
<keyword evidence="3" id="KW-0690">Ribosome biogenesis</keyword>
<dbReference type="NCBIfam" id="TIGR03400">
    <property type="entry name" value="18S_RNA_Rcl1p"/>
    <property type="match status" value="1"/>
</dbReference>
<dbReference type="Pfam" id="PF01137">
    <property type="entry name" value="RTC"/>
    <property type="match status" value="1"/>
</dbReference>
<evidence type="ECO:0000256" key="1">
    <source>
        <dbReference type="ARBA" id="ARBA00004604"/>
    </source>
</evidence>
<dbReference type="EMBL" id="JARK01001337">
    <property type="protein sequence ID" value="EYC34636.1"/>
    <property type="molecule type" value="Genomic_DNA"/>
</dbReference>
<name>A0A016W4Y2_9BILA</name>
<comment type="similarity">
    <text evidence="2">Belongs to the RNA 3'-terminal cyclase family. Type 2 subfamily.</text>
</comment>
<protein>
    <recommendedName>
        <fullName evidence="9">18S rRNA biogenesis protein RCL1</fullName>
    </recommendedName>
</protein>
<keyword evidence="8" id="KW-1185">Reference proteome</keyword>
<dbReference type="Pfam" id="PF05189">
    <property type="entry name" value="RTC_insert"/>
    <property type="match status" value="1"/>
</dbReference>
<proteinExistence type="inferred from homology"/>
<dbReference type="InterPro" id="IPR023797">
    <property type="entry name" value="RNA3'_phos_cyclase_dom"/>
</dbReference>
<dbReference type="Gene3D" id="3.65.10.20">
    <property type="entry name" value="RNA 3'-terminal phosphate cyclase domain"/>
    <property type="match status" value="1"/>
</dbReference>
<dbReference type="InterPro" id="IPR013791">
    <property type="entry name" value="RNA3'-term_phos_cycl_insert"/>
</dbReference>
<dbReference type="Gene3D" id="3.30.360.20">
    <property type="entry name" value="RNA 3'-terminal phosphate cyclase, insert domain"/>
    <property type="match status" value="1"/>
</dbReference>
<dbReference type="AlphaFoldDB" id="A0A016W4Y2"/>
<dbReference type="InterPro" id="IPR036553">
    <property type="entry name" value="RPTC_insert"/>
</dbReference>
<dbReference type="PROSITE" id="PS01287">
    <property type="entry name" value="RTC"/>
    <property type="match status" value="1"/>
</dbReference>
<dbReference type="FunFam" id="3.30.360.20:FF:000004">
    <property type="entry name" value="18S rRNA biogenesis protein"/>
    <property type="match status" value="1"/>
</dbReference>
<evidence type="ECO:0000313" key="8">
    <source>
        <dbReference type="Proteomes" id="UP000024635"/>
    </source>
</evidence>
<gene>
    <name evidence="7" type="primary">Acey_s0001.g67</name>
    <name evidence="7" type="synonym">Acey-ZK1127.5</name>
    <name evidence="7" type="ORF">Y032_0001g67</name>
</gene>
<dbReference type="InterPro" id="IPR000228">
    <property type="entry name" value="RNA3'_term_phos_cyc"/>
</dbReference>
<evidence type="ECO:0000256" key="2">
    <source>
        <dbReference type="ARBA" id="ARBA00007089"/>
    </source>
</evidence>
<evidence type="ECO:0000259" key="5">
    <source>
        <dbReference type="Pfam" id="PF01137"/>
    </source>
</evidence>
<dbReference type="PANTHER" id="PTHR11096">
    <property type="entry name" value="RNA 3' TERMINAL PHOSPHATE CYCLASE"/>
    <property type="match status" value="1"/>
</dbReference>
<evidence type="ECO:0000256" key="3">
    <source>
        <dbReference type="ARBA" id="ARBA00022517"/>
    </source>
</evidence>
<dbReference type="InterPro" id="IPR016443">
    <property type="entry name" value="RNA3'_term_phos_cyc_type_2"/>
</dbReference>
<dbReference type="InterPro" id="IPR013792">
    <property type="entry name" value="RNA3'P_cycl/enolpyr_Trfase_a/b"/>
</dbReference>
<keyword evidence="4" id="KW-0539">Nucleus</keyword>
<reference evidence="8" key="1">
    <citation type="journal article" date="2015" name="Nat. Genet.">
        <title>The genome and transcriptome of the zoonotic hookworm Ancylostoma ceylanicum identify infection-specific gene families.</title>
        <authorList>
            <person name="Schwarz E.M."/>
            <person name="Hu Y."/>
            <person name="Antoshechkin I."/>
            <person name="Miller M.M."/>
            <person name="Sternberg P.W."/>
            <person name="Aroian R.V."/>
        </authorList>
    </citation>
    <scope>NUCLEOTIDE SEQUENCE</scope>
    <source>
        <strain evidence="8">HY135</strain>
    </source>
</reference>
<dbReference type="CDD" id="cd00875">
    <property type="entry name" value="RNA_Cyclase_Class_I"/>
    <property type="match status" value="1"/>
</dbReference>
<dbReference type="STRING" id="53326.A0A016W4Y2"/>
<feature type="domain" description="RNA 3'-terminal phosphate cyclase insert" evidence="6">
    <location>
        <begin position="501"/>
        <end position="605"/>
    </location>
</feature>
<feature type="domain" description="RNA 3'-terminal phosphate cyclase" evidence="5">
    <location>
        <begin position="327"/>
        <end position="681"/>
    </location>
</feature>